<keyword evidence="6" id="KW-1185">Reference proteome</keyword>
<dbReference type="Pfam" id="PF04828">
    <property type="entry name" value="GFA"/>
    <property type="match status" value="1"/>
</dbReference>
<evidence type="ECO:0000313" key="5">
    <source>
        <dbReference type="EMBL" id="PWK56234.1"/>
    </source>
</evidence>
<gene>
    <name evidence="5" type="ORF">C8D95_105302</name>
</gene>
<name>A0A316G5Q9_9RHOB</name>
<evidence type="ECO:0000259" key="4">
    <source>
        <dbReference type="Pfam" id="PF04828"/>
    </source>
</evidence>
<dbReference type="RefSeq" id="WP_241239716.1">
    <property type="nucleotide sequence ID" value="NZ_CP034588.1"/>
</dbReference>
<dbReference type="InterPro" id="IPR011057">
    <property type="entry name" value="Mss4-like_sf"/>
</dbReference>
<proteinExistence type="inferred from homology"/>
<dbReference type="AlphaFoldDB" id="A0A316G5Q9"/>
<dbReference type="EMBL" id="QGGV01000005">
    <property type="protein sequence ID" value="PWK56234.1"/>
    <property type="molecule type" value="Genomic_DNA"/>
</dbReference>
<comment type="caution">
    <text evidence="5">The sequence shown here is derived from an EMBL/GenBank/DDBJ whole genome shotgun (WGS) entry which is preliminary data.</text>
</comment>
<evidence type="ECO:0000256" key="2">
    <source>
        <dbReference type="ARBA" id="ARBA00022723"/>
    </source>
</evidence>
<reference evidence="5 6" key="1">
    <citation type="submission" date="2018-05" db="EMBL/GenBank/DDBJ databases">
        <title>Genomic Encyclopedia of Type Strains, Phase IV (KMG-IV): sequencing the most valuable type-strain genomes for metagenomic binning, comparative biology and taxonomic classification.</title>
        <authorList>
            <person name="Goeker M."/>
        </authorList>
    </citation>
    <scope>NUCLEOTIDE SEQUENCE [LARGE SCALE GENOMIC DNA]</scope>
    <source>
        <strain evidence="5 6">DSM 103371</strain>
    </source>
</reference>
<accession>A0A316G5Q9</accession>
<evidence type="ECO:0000256" key="3">
    <source>
        <dbReference type="ARBA" id="ARBA00022833"/>
    </source>
</evidence>
<dbReference type="SUPFAM" id="SSF51316">
    <property type="entry name" value="Mss4-like"/>
    <property type="match status" value="1"/>
</dbReference>
<organism evidence="5 6">
    <name type="scientific">Silicimonas algicola</name>
    <dbReference type="NCBI Taxonomy" id="1826607"/>
    <lineage>
        <taxon>Bacteria</taxon>
        <taxon>Pseudomonadati</taxon>
        <taxon>Pseudomonadota</taxon>
        <taxon>Alphaproteobacteria</taxon>
        <taxon>Rhodobacterales</taxon>
        <taxon>Paracoccaceae</taxon>
    </lineage>
</organism>
<feature type="domain" description="CENP-V/GFA" evidence="4">
    <location>
        <begin position="3"/>
        <end position="79"/>
    </location>
</feature>
<dbReference type="Proteomes" id="UP000245390">
    <property type="component" value="Unassembled WGS sequence"/>
</dbReference>
<protein>
    <submittedName>
        <fullName evidence="5">Glutathione-dependent formaldehyde-activating enzyme</fullName>
    </submittedName>
</protein>
<keyword evidence="2" id="KW-0479">Metal-binding</keyword>
<sequence length="134" mass="15193">MIETLFDKNRFHLLRGTPRVFGHVSEGSGKLVHIHFCGTCGTKTHMLFERFPSSVGVYSGTFDNKDWFERRPDNNLHFYLSSAPVGTVVPAGHRVFDAHYWESDGVIAEAQVFDTHTLVTEQLKAASQGRLRDR</sequence>
<keyword evidence="3" id="KW-0862">Zinc</keyword>
<dbReference type="GO" id="GO:0046872">
    <property type="term" value="F:metal ion binding"/>
    <property type="evidence" value="ECO:0007669"/>
    <property type="project" value="UniProtKB-KW"/>
</dbReference>
<evidence type="ECO:0000313" key="6">
    <source>
        <dbReference type="Proteomes" id="UP000245390"/>
    </source>
</evidence>
<comment type="similarity">
    <text evidence="1">Belongs to the Gfa family.</text>
</comment>
<evidence type="ECO:0000256" key="1">
    <source>
        <dbReference type="ARBA" id="ARBA00005495"/>
    </source>
</evidence>
<dbReference type="GO" id="GO:0016846">
    <property type="term" value="F:carbon-sulfur lyase activity"/>
    <property type="evidence" value="ECO:0007669"/>
    <property type="project" value="InterPro"/>
</dbReference>
<dbReference type="InterPro" id="IPR006913">
    <property type="entry name" value="CENP-V/GFA"/>
</dbReference>